<feature type="region of interest" description="Disordered" evidence="1">
    <location>
        <begin position="211"/>
        <end position="256"/>
    </location>
</feature>
<dbReference type="CDD" id="cd04301">
    <property type="entry name" value="NAT_SF"/>
    <property type="match status" value="1"/>
</dbReference>
<comment type="caution">
    <text evidence="3">The sequence shown here is derived from an EMBL/GenBank/DDBJ whole genome shotgun (WGS) entry which is preliminary data.</text>
</comment>
<feature type="compositionally biased region" description="Low complexity" evidence="1">
    <location>
        <begin position="217"/>
        <end position="256"/>
    </location>
</feature>
<dbReference type="InterPro" id="IPR000182">
    <property type="entry name" value="GNAT_dom"/>
</dbReference>
<evidence type="ECO:0000313" key="3">
    <source>
        <dbReference type="EMBL" id="GHP03487.1"/>
    </source>
</evidence>
<feature type="compositionally biased region" description="Low complexity" evidence="1">
    <location>
        <begin position="27"/>
        <end position="36"/>
    </location>
</feature>
<proteinExistence type="predicted"/>
<dbReference type="AlphaFoldDB" id="A0A830HEE8"/>
<dbReference type="SUPFAM" id="SSF55729">
    <property type="entry name" value="Acyl-CoA N-acyltransferases (Nat)"/>
    <property type="match status" value="1"/>
</dbReference>
<dbReference type="GO" id="GO:0016747">
    <property type="term" value="F:acyltransferase activity, transferring groups other than amino-acyl groups"/>
    <property type="evidence" value="ECO:0007669"/>
    <property type="project" value="InterPro"/>
</dbReference>
<dbReference type="EMBL" id="BNJQ01000005">
    <property type="protein sequence ID" value="GHP03487.1"/>
    <property type="molecule type" value="Genomic_DNA"/>
</dbReference>
<feature type="region of interest" description="Disordered" evidence="1">
    <location>
        <begin position="1"/>
        <end position="90"/>
    </location>
</feature>
<feature type="compositionally biased region" description="Gly residues" evidence="1">
    <location>
        <begin position="49"/>
        <end position="58"/>
    </location>
</feature>
<dbReference type="OrthoDB" id="429143at2759"/>
<protein>
    <recommendedName>
        <fullName evidence="2">N-acetyltransferase domain-containing protein</fullName>
    </recommendedName>
</protein>
<accession>A0A830HEE8</accession>
<organism evidence="3 4">
    <name type="scientific">Pycnococcus provasolii</name>
    <dbReference type="NCBI Taxonomy" id="41880"/>
    <lineage>
        <taxon>Eukaryota</taxon>
        <taxon>Viridiplantae</taxon>
        <taxon>Chlorophyta</taxon>
        <taxon>Pseudoscourfieldiophyceae</taxon>
        <taxon>Pseudoscourfieldiales</taxon>
        <taxon>Pycnococcaceae</taxon>
        <taxon>Pycnococcus</taxon>
    </lineage>
</organism>
<dbReference type="Proteomes" id="UP000660262">
    <property type="component" value="Unassembled WGS sequence"/>
</dbReference>
<dbReference type="InterPro" id="IPR016181">
    <property type="entry name" value="Acyl_CoA_acyltransferase"/>
</dbReference>
<evidence type="ECO:0000259" key="2">
    <source>
        <dbReference type="PROSITE" id="PS51186"/>
    </source>
</evidence>
<dbReference type="Gene3D" id="3.40.630.30">
    <property type="match status" value="1"/>
</dbReference>
<feature type="domain" description="N-acetyltransferase" evidence="2">
    <location>
        <begin position="221"/>
        <end position="368"/>
    </location>
</feature>
<dbReference type="InterPro" id="IPR056511">
    <property type="entry name" value="IDM1_C"/>
</dbReference>
<name>A0A830HEE8_9CHLO</name>
<keyword evidence="4" id="KW-1185">Reference proteome</keyword>
<evidence type="ECO:0000256" key="1">
    <source>
        <dbReference type="SAM" id="MobiDB-lite"/>
    </source>
</evidence>
<sequence>MEEDVEGGGGGGVGSGGGGVSGGGNGAPAAAPAPTASGGGNGAPPAATFGGGGNGGTLKGKMSGPTTGGCSGSAPKAAKAMRGPSPPQNLSAEQRAAHVAAFHGARDELKALRSGPFELPGHAGLPFTYEIIDYTDPSEAKEALPWFFESFPGEELQEYMEYVVTAQGGWGDEYEDFRGFRVVLGRYSEGCGGDDNNDDVVVVDANMGTCDDEATGSKPSPKSATATATAVTEAPSQETSPTTTADAATTITTSTPPKKLPAMRLCGADAAAAAKHAPVVTAAAIRVGPGFLECPFFATAPEWRGRGQARYLIESIECIGRELKCHTFTLCAAENPAVRRVWRRLGFKAAPVNALTMLHAFPMDIVMLRNSSLLWKFVPEPEWRTLVMKWNGVVRMRCEVDARSARLKSRDVLQAKAAAKYAMAAVRKEQLRDRGRDIE</sequence>
<evidence type="ECO:0000313" key="4">
    <source>
        <dbReference type="Proteomes" id="UP000660262"/>
    </source>
</evidence>
<dbReference type="Pfam" id="PF23209">
    <property type="entry name" value="IDM1_C"/>
    <property type="match status" value="1"/>
</dbReference>
<reference evidence="3" key="1">
    <citation type="submission" date="2020-10" db="EMBL/GenBank/DDBJ databases">
        <title>Unveiling of a novel bifunctional photoreceptor, Dualchrome1, isolated from a cosmopolitan green alga.</title>
        <authorList>
            <person name="Suzuki S."/>
            <person name="Kawachi M."/>
        </authorList>
    </citation>
    <scope>NUCLEOTIDE SEQUENCE</scope>
    <source>
        <strain evidence="3">NIES 2893</strain>
    </source>
</reference>
<dbReference type="PROSITE" id="PS51186">
    <property type="entry name" value="GNAT"/>
    <property type="match status" value="1"/>
</dbReference>
<gene>
    <name evidence="3" type="ORF">PPROV_000224200</name>
</gene>
<feature type="compositionally biased region" description="Gly residues" evidence="1">
    <location>
        <begin position="7"/>
        <end position="26"/>
    </location>
</feature>